<sequence>MRGIAALGLGGLAAIAISVAVGGLTLGTADQINTAKKGDRMARTVQVACAAGTMQDVAPGCADLARSVDPASAPAWHTIATSDGATTVLARARVSE</sequence>
<gene>
    <name evidence="1" type="ORF">GH266_01285</name>
</gene>
<accession>A0A857C308</accession>
<dbReference type="OrthoDB" id="7874808at2"/>
<name>A0A857C308_9HYPH</name>
<dbReference type="EMBL" id="CP046908">
    <property type="protein sequence ID" value="QGZ33259.1"/>
    <property type="molecule type" value="Genomic_DNA"/>
</dbReference>
<reference evidence="1 2" key="1">
    <citation type="submission" date="2019-12" db="EMBL/GenBank/DDBJ databases">
        <title>The genome of Stappia indica PHM037.</title>
        <authorList>
            <person name="Kacar D."/>
            <person name="Galan B."/>
            <person name="Canedo L."/>
            <person name="Rodriguez P."/>
            <person name="de la Calle F."/>
            <person name="Garcia J.L."/>
        </authorList>
    </citation>
    <scope>NUCLEOTIDE SEQUENCE [LARGE SCALE GENOMIC DNA]</scope>
    <source>
        <strain evidence="1 2">PHM037</strain>
    </source>
</reference>
<evidence type="ECO:0000313" key="1">
    <source>
        <dbReference type="EMBL" id="QGZ33259.1"/>
    </source>
</evidence>
<dbReference type="RefSeq" id="WP_158192282.1">
    <property type="nucleotide sequence ID" value="NZ_CP046908.1"/>
</dbReference>
<organism evidence="1 2">
    <name type="scientific">Stappia indica</name>
    <dbReference type="NCBI Taxonomy" id="538381"/>
    <lineage>
        <taxon>Bacteria</taxon>
        <taxon>Pseudomonadati</taxon>
        <taxon>Pseudomonadota</taxon>
        <taxon>Alphaproteobacteria</taxon>
        <taxon>Hyphomicrobiales</taxon>
        <taxon>Stappiaceae</taxon>
        <taxon>Stappia</taxon>
    </lineage>
</organism>
<proteinExistence type="predicted"/>
<protein>
    <submittedName>
        <fullName evidence="1">Uncharacterized protein</fullName>
    </submittedName>
</protein>
<dbReference type="AlphaFoldDB" id="A0A857C308"/>
<evidence type="ECO:0000313" key="2">
    <source>
        <dbReference type="Proteomes" id="UP000435648"/>
    </source>
</evidence>
<dbReference type="KEGG" id="siw:GH266_01285"/>
<dbReference type="Proteomes" id="UP000435648">
    <property type="component" value="Chromosome"/>
</dbReference>